<dbReference type="CDD" id="cd12246">
    <property type="entry name" value="RRM1_U1A_like"/>
    <property type="match status" value="1"/>
</dbReference>
<dbReference type="GO" id="GO:0097157">
    <property type="term" value="F:pre-mRNA intronic binding"/>
    <property type="evidence" value="ECO:0007669"/>
    <property type="project" value="TreeGrafter"/>
</dbReference>
<feature type="region of interest" description="Disordered" evidence="3">
    <location>
        <begin position="1"/>
        <end position="24"/>
    </location>
</feature>
<feature type="domain" description="RRM" evidence="4">
    <location>
        <begin position="24"/>
        <end position="107"/>
    </location>
</feature>
<dbReference type="Proteomes" id="UP000288859">
    <property type="component" value="Unassembled WGS sequence"/>
</dbReference>
<dbReference type="SMART" id="SM00360">
    <property type="entry name" value="RRM"/>
    <property type="match status" value="1"/>
</dbReference>
<dbReference type="EMBL" id="NAJM01000034">
    <property type="protein sequence ID" value="RVX68880.1"/>
    <property type="molecule type" value="Genomic_DNA"/>
</dbReference>
<dbReference type="InterPro" id="IPR035979">
    <property type="entry name" value="RBD_domain_sf"/>
</dbReference>
<name>A0A438MYT9_EXOME</name>
<protein>
    <recommendedName>
        <fullName evidence="4">RRM domain-containing protein</fullName>
    </recommendedName>
</protein>
<dbReference type="InterPro" id="IPR000504">
    <property type="entry name" value="RRM_dom"/>
</dbReference>
<dbReference type="VEuPathDB" id="FungiDB:PV10_03028"/>
<evidence type="ECO:0000256" key="1">
    <source>
        <dbReference type="ARBA" id="ARBA00022884"/>
    </source>
</evidence>
<evidence type="ECO:0000259" key="4">
    <source>
        <dbReference type="PROSITE" id="PS50102"/>
    </source>
</evidence>
<evidence type="ECO:0000256" key="3">
    <source>
        <dbReference type="SAM" id="MobiDB-lite"/>
    </source>
</evidence>
<gene>
    <name evidence="5" type="ORF">B0A52_07535</name>
</gene>
<evidence type="ECO:0000313" key="6">
    <source>
        <dbReference type="Proteomes" id="UP000288859"/>
    </source>
</evidence>
<accession>A0A438MYT9</accession>
<organism evidence="5 6">
    <name type="scientific">Exophiala mesophila</name>
    <name type="common">Black yeast-like fungus</name>
    <dbReference type="NCBI Taxonomy" id="212818"/>
    <lineage>
        <taxon>Eukaryota</taxon>
        <taxon>Fungi</taxon>
        <taxon>Dikarya</taxon>
        <taxon>Ascomycota</taxon>
        <taxon>Pezizomycotina</taxon>
        <taxon>Eurotiomycetes</taxon>
        <taxon>Chaetothyriomycetidae</taxon>
        <taxon>Chaetothyriales</taxon>
        <taxon>Herpotrichiellaceae</taxon>
        <taxon>Exophiala</taxon>
    </lineage>
</organism>
<dbReference type="GO" id="GO:0000398">
    <property type="term" value="P:mRNA splicing, via spliceosome"/>
    <property type="evidence" value="ECO:0007669"/>
    <property type="project" value="TreeGrafter"/>
</dbReference>
<dbReference type="OrthoDB" id="277802at2759"/>
<reference evidence="5 6" key="1">
    <citation type="submission" date="2017-03" db="EMBL/GenBank/DDBJ databases">
        <title>Genomes of endolithic fungi from Antarctica.</title>
        <authorList>
            <person name="Coleine C."/>
            <person name="Masonjones S."/>
            <person name="Stajich J.E."/>
        </authorList>
    </citation>
    <scope>NUCLEOTIDE SEQUENCE [LARGE SCALE GENOMIC DNA]</scope>
    <source>
        <strain evidence="5 6">CCFEE 6314</strain>
    </source>
</reference>
<proteinExistence type="predicted"/>
<feature type="region of interest" description="Disordered" evidence="3">
    <location>
        <begin position="136"/>
        <end position="201"/>
    </location>
</feature>
<evidence type="ECO:0000256" key="2">
    <source>
        <dbReference type="PROSITE-ProRule" id="PRU00176"/>
    </source>
</evidence>
<sequence>MASKAAQSAPKSKESQQNLGNPNQTLYLKNLNEKIHKDELKRALYMLFTTYGPVLDIVTVRKGSKGQSMRGQAHVVFRDMQTSTQALRALQGFDLFGKEMVIAYGRGQSQIIPKLRGTFEPTNASGTATAGSSTLATSIFNAPPPSMPSKPAENGVKAPAATAESHGLKRPREEEEDEADEDEVPMDEDDSDASMEEDDDD</sequence>
<dbReference type="SUPFAM" id="SSF54928">
    <property type="entry name" value="RNA-binding domain, RBD"/>
    <property type="match status" value="1"/>
</dbReference>
<comment type="caution">
    <text evidence="5">The sequence shown here is derived from an EMBL/GenBank/DDBJ whole genome shotgun (WGS) entry which is preliminary data.</text>
</comment>
<keyword evidence="1 2" id="KW-0694">RNA-binding</keyword>
<dbReference type="FunFam" id="3.30.70.330:FF:000039">
    <property type="entry name" value="U1 small nuclear ribonucleoprotein A"/>
    <property type="match status" value="1"/>
</dbReference>
<dbReference type="PANTHER" id="PTHR16105">
    <property type="entry name" value="RNA-BINDING REGION-CONTAINING PROTEIN 3"/>
    <property type="match status" value="1"/>
</dbReference>
<dbReference type="GO" id="GO:0030626">
    <property type="term" value="F:U12 snRNA binding"/>
    <property type="evidence" value="ECO:0007669"/>
    <property type="project" value="TreeGrafter"/>
</dbReference>
<dbReference type="AlphaFoldDB" id="A0A438MYT9"/>
<evidence type="ECO:0000313" key="5">
    <source>
        <dbReference type="EMBL" id="RVX68880.1"/>
    </source>
</evidence>
<dbReference type="Pfam" id="PF00076">
    <property type="entry name" value="RRM_1"/>
    <property type="match status" value="1"/>
</dbReference>
<feature type="compositionally biased region" description="Low complexity" evidence="3">
    <location>
        <begin position="1"/>
        <end position="10"/>
    </location>
</feature>
<dbReference type="InterPro" id="IPR045164">
    <property type="entry name" value="RBM41/RNPC3"/>
</dbReference>
<dbReference type="InterPro" id="IPR012677">
    <property type="entry name" value="Nucleotide-bd_a/b_plait_sf"/>
</dbReference>
<dbReference type="PANTHER" id="PTHR16105:SF0">
    <property type="entry name" value="RNA-BINDING REGION-CONTAINING PROTEIN 3"/>
    <property type="match status" value="1"/>
</dbReference>
<dbReference type="Gene3D" id="3.30.70.330">
    <property type="match status" value="1"/>
</dbReference>
<feature type="compositionally biased region" description="Acidic residues" evidence="3">
    <location>
        <begin position="174"/>
        <end position="201"/>
    </location>
</feature>
<dbReference type="PROSITE" id="PS50102">
    <property type="entry name" value="RRM"/>
    <property type="match status" value="1"/>
</dbReference>